<sequence length="156" mass="16943">KPQLVRRANVYQDDGLGDSYPTDDGGDLDDADLLYAATHALGVSECDVELLDFERHRAATMRIDDQAVRGEIETDPDADTDTTSELTQFLHRTNNVNNDNACARLPTKLHFPANYNGNNFDGGGEAPNSRNAYSGNCKNNLTNATSTAAHAQTVDI</sequence>
<reference evidence="1" key="1">
    <citation type="submission" date="2014-11" db="EMBL/GenBank/DDBJ databases">
        <authorList>
            <person name="Geib S."/>
        </authorList>
    </citation>
    <scope>NUCLEOTIDE SEQUENCE</scope>
</reference>
<evidence type="ECO:0000313" key="1">
    <source>
        <dbReference type="EMBL" id="JAD07548.1"/>
    </source>
</evidence>
<organism evidence="1">
    <name type="scientific">Zeugodacus cucurbitae</name>
    <name type="common">Melon fruit fly</name>
    <name type="synonym">Bactrocera cucurbitae</name>
    <dbReference type="NCBI Taxonomy" id="28588"/>
    <lineage>
        <taxon>Eukaryota</taxon>
        <taxon>Metazoa</taxon>
        <taxon>Ecdysozoa</taxon>
        <taxon>Arthropoda</taxon>
        <taxon>Hexapoda</taxon>
        <taxon>Insecta</taxon>
        <taxon>Pterygota</taxon>
        <taxon>Neoptera</taxon>
        <taxon>Endopterygota</taxon>
        <taxon>Diptera</taxon>
        <taxon>Brachycera</taxon>
        <taxon>Muscomorpha</taxon>
        <taxon>Tephritoidea</taxon>
        <taxon>Tephritidae</taxon>
        <taxon>Zeugodacus</taxon>
        <taxon>Zeugodacus</taxon>
    </lineage>
</organism>
<reference evidence="1" key="2">
    <citation type="journal article" date="2015" name="Gigascience">
        <title>Reconstructing a comprehensive transcriptome assembly of a white-pupal translocated strain of the pest fruit fly Bactrocera cucurbitae.</title>
        <authorList>
            <person name="Sim S.B."/>
            <person name="Calla B."/>
            <person name="Hall B."/>
            <person name="DeRego T."/>
            <person name="Geib S.M."/>
        </authorList>
    </citation>
    <scope>NUCLEOTIDE SEQUENCE</scope>
</reference>
<accession>A0A0A1XA49</accession>
<dbReference type="AlphaFoldDB" id="A0A0A1XA49"/>
<gene>
    <name evidence="1" type="primary">SPAC6F6.13c</name>
    <name evidence="1" type="ORF">g.52498</name>
</gene>
<protein>
    <submittedName>
        <fullName evidence="1">Uncharacterized membrane protein C6F6.13c</fullName>
    </submittedName>
</protein>
<feature type="non-terminal residue" evidence="1">
    <location>
        <position position="1"/>
    </location>
</feature>
<dbReference type="EMBL" id="GBXI01006744">
    <property type="protein sequence ID" value="JAD07548.1"/>
    <property type="molecule type" value="Transcribed_RNA"/>
</dbReference>
<proteinExistence type="predicted"/>
<name>A0A0A1XA49_ZEUCU</name>